<feature type="compositionally biased region" description="Acidic residues" evidence="1">
    <location>
        <begin position="106"/>
        <end position="119"/>
    </location>
</feature>
<comment type="caution">
    <text evidence="2">The sequence shown here is derived from an EMBL/GenBank/DDBJ whole genome shotgun (WGS) entry which is preliminary data.</text>
</comment>
<dbReference type="Proteomes" id="UP001396898">
    <property type="component" value="Unassembled WGS sequence"/>
</dbReference>
<feature type="compositionally biased region" description="Basic and acidic residues" evidence="1">
    <location>
        <begin position="1"/>
        <end position="19"/>
    </location>
</feature>
<name>A0ABR1REG2_9PEZI</name>
<organism evidence="2 3">
    <name type="scientific">Apiospora marii</name>
    <dbReference type="NCBI Taxonomy" id="335849"/>
    <lineage>
        <taxon>Eukaryota</taxon>
        <taxon>Fungi</taxon>
        <taxon>Dikarya</taxon>
        <taxon>Ascomycota</taxon>
        <taxon>Pezizomycotina</taxon>
        <taxon>Sordariomycetes</taxon>
        <taxon>Xylariomycetidae</taxon>
        <taxon>Amphisphaeriales</taxon>
        <taxon>Apiosporaceae</taxon>
        <taxon>Apiospora</taxon>
    </lineage>
</organism>
<feature type="region of interest" description="Disordered" evidence="1">
    <location>
        <begin position="1"/>
        <end position="33"/>
    </location>
</feature>
<reference evidence="2 3" key="1">
    <citation type="submission" date="2023-01" db="EMBL/GenBank/DDBJ databases">
        <title>Analysis of 21 Apiospora genomes using comparative genomics revels a genus with tremendous synthesis potential of carbohydrate active enzymes and secondary metabolites.</title>
        <authorList>
            <person name="Sorensen T."/>
        </authorList>
    </citation>
    <scope>NUCLEOTIDE SEQUENCE [LARGE SCALE GENOMIC DNA]</scope>
    <source>
        <strain evidence="2 3">CBS 20057</strain>
    </source>
</reference>
<proteinExistence type="predicted"/>
<feature type="compositionally biased region" description="Pro residues" evidence="1">
    <location>
        <begin position="146"/>
        <end position="159"/>
    </location>
</feature>
<evidence type="ECO:0000256" key="1">
    <source>
        <dbReference type="SAM" id="MobiDB-lite"/>
    </source>
</evidence>
<gene>
    <name evidence="2" type="ORF">PG991_010817</name>
</gene>
<feature type="region of interest" description="Disordered" evidence="1">
    <location>
        <begin position="95"/>
        <end position="301"/>
    </location>
</feature>
<feature type="compositionally biased region" description="Acidic residues" evidence="1">
    <location>
        <begin position="238"/>
        <end position="249"/>
    </location>
</feature>
<feature type="compositionally biased region" description="Low complexity" evidence="1">
    <location>
        <begin position="160"/>
        <end position="174"/>
    </location>
</feature>
<protein>
    <submittedName>
        <fullName evidence="2">Uncharacterized protein</fullName>
    </submittedName>
</protein>
<accession>A0ABR1REG2</accession>
<evidence type="ECO:0000313" key="3">
    <source>
        <dbReference type="Proteomes" id="UP001396898"/>
    </source>
</evidence>
<feature type="compositionally biased region" description="Basic and acidic residues" evidence="1">
    <location>
        <begin position="266"/>
        <end position="283"/>
    </location>
</feature>
<dbReference type="EMBL" id="JAQQWI010000016">
    <property type="protein sequence ID" value="KAK8008266.1"/>
    <property type="molecule type" value="Genomic_DNA"/>
</dbReference>
<keyword evidence="3" id="KW-1185">Reference proteome</keyword>
<evidence type="ECO:0000313" key="2">
    <source>
        <dbReference type="EMBL" id="KAK8008266.1"/>
    </source>
</evidence>
<sequence>MADKPNKNDKPGKGNKDNKPTSSDSQEKMTASEILLMTILQKHHPDGITDEEWAALAPIGTRNDSAAKEYYGELVDQHAYTTKDFVRRPVVIKKRKRVPKNQPIPDLEDDYDDLDDGDDAPALTLPRPSQTRPGTLAQRTRAPRAPRAPPAPPAPPSPRLPRGTGAAKGKGNAKTTKEGGKPASPSASKGAISTRPAAKRNNEDPAPAGPSKRQAKAQGNKETAPASPRRRSPSPGDSFDESTEGEELLMEGLARMNPMSAVGREYFSRQAERRQAREREGSHSSRVGCSGRWSARRRGSA</sequence>